<evidence type="ECO:0000313" key="1">
    <source>
        <dbReference type="EMBL" id="MCQ1059119.1"/>
    </source>
</evidence>
<comment type="caution">
    <text evidence="1">The sequence shown here is derived from an EMBL/GenBank/DDBJ whole genome shotgun (WGS) entry which is preliminary data.</text>
</comment>
<keyword evidence="2" id="KW-1185">Reference proteome</keyword>
<sequence length="311" mass="33991">MEGIVIVNRDINLKTQALLLLSLFVAPQTFGQDSFFPIWGDEAEKRGYTLPKPYGLSLSYMDMSNPITVNSINLTGHPVLDALDVDANHADFKGSNITLRGDVWVFPFLNVYGILGYTQGTSKAKINSVSCDHASVPGFGNKALCRLLDAAGGDLPDNAMFELDMDGGTYGVGTTIAGGVGSWFALVDMNYTYTSISAIDGNIKTFVAAPRVGHRWEYDGGRELRVFVGAMYQDVQQYLSGDLKSLGLPPALDSIIDQLAPDGKFEVSQSTDDKWNGVAGFQYAFNRDWEVLMEAGFGPRETLFFAVSRRF</sequence>
<proteinExistence type="predicted"/>
<name>A0ABT1N327_9GAMM</name>
<dbReference type="EMBL" id="JANEYT010000030">
    <property type="protein sequence ID" value="MCQ1059119.1"/>
    <property type="molecule type" value="Genomic_DNA"/>
</dbReference>
<dbReference type="RefSeq" id="WP_255043151.1">
    <property type="nucleotide sequence ID" value="NZ_JANEYT010000030.1"/>
</dbReference>
<organism evidence="1 2">
    <name type="scientific">Photobacterium pectinilyticum</name>
    <dbReference type="NCBI Taxonomy" id="2906793"/>
    <lineage>
        <taxon>Bacteria</taxon>
        <taxon>Pseudomonadati</taxon>
        <taxon>Pseudomonadota</taxon>
        <taxon>Gammaproteobacteria</taxon>
        <taxon>Vibrionales</taxon>
        <taxon>Vibrionaceae</taxon>
        <taxon>Photobacterium</taxon>
    </lineage>
</organism>
<accession>A0ABT1N327</accession>
<evidence type="ECO:0000313" key="2">
    <source>
        <dbReference type="Proteomes" id="UP001524460"/>
    </source>
</evidence>
<reference evidence="1 2" key="1">
    <citation type="submission" date="2022-07" db="EMBL/GenBank/DDBJ databases">
        <title>Photobacterium pectinilyticum sp. nov., a marine bacterium isolated from surface seawater of Qingdao offshore.</title>
        <authorList>
            <person name="Wang X."/>
        </authorList>
    </citation>
    <scope>NUCLEOTIDE SEQUENCE [LARGE SCALE GENOMIC DNA]</scope>
    <source>
        <strain evidence="1 2">ZSDE20</strain>
    </source>
</reference>
<gene>
    <name evidence="1" type="ORF">NHN17_13760</name>
</gene>
<protein>
    <submittedName>
        <fullName evidence="1">Uncharacterized protein</fullName>
    </submittedName>
</protein>
<dbReference type="Proteomes" id="UP001524460">
    <property type="component" value="Unassembled WGS sequence"/>
</dbReference>